<dbReference type="RefSeq" id="WP_157834014.1">
    <property type="nucleotide sequence ID" value="NZ_JMIY01000003.1"/>
</dbReference>
<dbReference type="InterPro" id="IPR001509">
    <property type="entry name" value="Epimerase_deHydtase"/>
</dbReference>
<accession>A0A062V6H8</accession>
<sequence>MKNERVLVTGGAGFIGSNLAEELARKNEVVILKGEYSCSMFSNAYNLSLVPHGYFYDI</sequence>
<dbReference type="SUPFAM" id="SSF51735">
    <property type="entry name" value="NAD(P)-binding Rossmann-fold domains"/>
    <property type="match status" value="1"/>
</dbReference>
<dbReference type="EMBL" id="JMIY01000003">
    <property type="protein sequence ID" value="KCZ72198.1"/>
    <property type="molecule type" value="Genomic_DNA"/>
</dbReference>
<dbReference type="Gene3D" id="3.40.50.720">
    <property type="entry name" value="NAD(P)-binding Rossmann-like Domain"/>
    <property type="match status" value="1"/>
</dbReference>
<gene>
    <name evidence="2" type="ORF">ANME2D_01602</name>
</gene>
<organism evidence="2 3">
    <name type="scientific">Candidatus Methanoperedens nitratireducens</name>
    <dbReference type="NCBI Taxonomy" id="1392998"/>
    <lineage>
        <taxon>Archaea</taxon>
        <taxon>Methanobacteriati</taxon>
        <taxon>Methanobacteriota</taxon>
        <taxon>Stenosarchaea group</taxon>
        <taxon>Methanomicrobia</taxon>
        <taxon>Methanosarcinales</taxon>
        <taxon>ANME-2 cluster</taxon>
        <taxon>Candidatus Methanoperedentaceae</taxon>
        <taxon>Candidatus Methanoperedens</taxon>
    </lineage>
</organism>
<evidence type="ECO:0000313" key="3">
    <source>
        <dbReference type="Proteomes" id="UP000027153"/>
    </source>
</evidence>
<proteinExistence type="predicted"/>
<feature type="domain" description="NAD-dependent epimerase/dehydratase" evidence="1">
    <location>
        <begin position="6"/>
        <end position="37"/>
    </location>
</feature>
<comment type="caution">
    <text evidence="2">The sequence shown here is derived from an EMBL/GenBank/DDBJ whole genome shotgun (WGS) entry which is preliminary data.</text>
</comment>
<dbReference type="OrthoDB" id="4907at2157"/>
<reference evidence="2 3" key="1">
    <citation type="journal article" date="2013" name="Nature">
        <title>Anaerobic oxidation of methane coupled to nitrate reduction in a novel archaeal lineage.</title>
        <authorList>
            <person name="Haroon M.F."/>
            <person name="Hu S."/>
            <person name="Shi Y."/>
            <person name="Imelfort M."/>
            <person name="Keller J."/>
            <person name="Hugenholtz P."/>
            <person name="Yuan Z."/>
            <person name="Tyson G.W."/>
        </authorList>
    </citation>
    <scope>NUCLEOTIDE SEQUENCE [LARGE SCALE GENOMIC DNA]</scope>
    <source>
        <strain evidence="2 3">ANME-2d</strain>
    </source>
</reference>
<evidence type="ECO:0000259" key="1">
    <source>
        <dbReference type="Pfam" id="PF01370"/>
    </source>
</evidence>
<evidence type="ECO:0000313" key="2">
    <source>
        <dbReference type="EMBL" id="KCZ72198.1"/>
    </source>
</evidence>
<name>A0A062V6H8_9EURY</name>
<dbReference type="AlphaFoldDB" id="A0A062V6H8"/>
<dbReference type="Pfam" id="PF01370">
    <property type="entry name" value="Epimerase"/>
    <property type="match status" value="1"/>
</dbReference>
<keyword evidence="3" id="KW-1185">Reference proteome</keyword>
<dbReference type="Proteomes" id="UP000027153">
    <property type="component" value="Unassembled WGS sequence"/>
</dbReference>
<dbReference type="InterPro" id="IPR036291">
    <property type="entry name" value="NAD(P)-bd_dom_sf"/>
</dbReference>
<protein>
    <submittedName>
        <fullName evidence="2">NAD dependent epimerase/dehydratase family protein</fullName>
    </submittedName>
</protein>